<gene>
    <name evidence="5" type="ORF">CCR94_14780</name>
</gene>
<dbReference type="OrthoDB" id="464934at2"/>
<dbReference type="GO" id="GO:0016020">
    <property type="term" value="C:membrane"/>
    <property type="evidence" value="ECO:0007669"/>
    <property type="project" value="UniProtKB-SubCell"/>
</dbReference>
<dbReference type="InterPro" id="IPR050997">
    <property type="entry name" value="MAPEG"/>
</dbReference>
<keyword evidence="6" id="KW-1185">Reference proteome</keyword>
<evidence type="ECO:0008006" key="7">
    <source>
        <dbReference type="Google" id="ProtNLM"/>
    </source>
</evidence>
<comment type="subcellular location">
    <subcellularLocation>
        <location evidence="1">Membrane</location>
        <topology evidence="1">Multi-pass membrane protein</topology>
    </subcellularLocation>
</comment>
<dbReference type="InterPro" id="IPR001129">
    <property type="entry name" value="Membr-assoc_MAPEG"/>
</dbReference>
<organism evidence="5 6">
    <name type="scientific">Rhodoblastus sphagnicola</name>
    <dbReference type="NCBI Taxonomy" id="333368"/>
    <lineage>
        <taxon>Bacteria</taxon>
        <taxon>Pseudomonadati</taxon>
        <taxon>Pseudomonadota</taxon>
        <taxon>Alphaproteobacteria</taxon>
        <taxon>Hyphomicrobiales</taxon>
        <taxon>Rhodoblastaceae</taxon>
        <taxon>Rhodoblastus</taxon>
    </lineage>
</organism>
<reference evidence="5 6" key="1">
    <citation type="journal article" date="2018" name="Arch. Microbiol.">
        <title>New insights into the metabolic potential of the phototrophic purple bacterium Rhodopila globiformis DSM 161(T) from its draft genome sequence and evidence for a vanadium-dependent nitrogenase.</title>
        <authorList>
            <person name="Imhoff J.F."/>
            <person name="Rahn T."/>
            <person name="Kunzel S."/>
            <person name="Neulinger S.C."/>
        </authorList>
    </citation>
    <scope>NUCLEOTIDE SEQUENCE [LARGE SCALE GENOMIC DNA]</scope>
    <source>
        <strain evidence="5 6">DSM 16996</strain>
    </source>
</reference>
<dbReference type="PANTHER" id="PTHR10250:SF15">
    <property type="entry name" value="MICROSOMAL GLUTATHIONE S-TRANSFERASE-RELATED"/>
    <property type="match status" value="1"/>
</dbReference>
<dbReference type="Proteomes" id="UP000239089">
    <property type="component" value="Unassembled WGS sequence"/>
</dbReference>
<name>A0A2S6N5K4_9HYPH</name>
<keyword evidence="4" id="KW-0472">Membrane</keyword>
<proteinExistence type="predicted"/>
<protein>
    <recommendedName>
        <fullName evidence="7">MAPEG family protein</fullName>
    </recommendedName>
</protein>
<dbReference type="SUPFAM" id="SSF161084">
    <property type="entry name" value="MAPEG domain-like"/>
    <property type="match status" value="1"/>
</dbReference>
<dbReference type="EMBL" id="NHSJ01000087">
    <property type="protein sequence ID" value="PPQ29896.1"/>
    <property type="molecule type" value="Genomic_DNA"/>
</dbReference>
<evidence type="ECO:0000256" key="1">
    <source>
        <dbReference type="ARBA" id="ARBA00004141"/>
    </source>
</evidence>
<keyword evidence="2" id="KW-0812">Transmembrane</keyword>
<evidence type="ECO:0000313" key="5">
    <source>
        <dbReference type="EMBL" id="PPQ29896.1"/>
    </source>
</evidence>
<dbReference type="AlphaFoldDB" id="A0A2S6N5K4"/>
<evidence type="ECO:0000256" key="4">
    <source>
        <dbReference type="ARBA" id="ARBA00023136"/>
    </source>
</evidence>
<evidence type="ECO:0000256" key="2">
    <source>
        <dbReference type="ARBA" id="ARBA00022692"/>
    </source>
</evidence>
<dbReference type="GO" id="GO:0004364">
    <property type="term" value="F:glutathione transferase activity"/>
    <property type="evidence" value="ECO:0007669"/>
    <property type="project" value="TreeGrafter"/>
</dbReference>
<dbReference type="PANTHER" id="PTHR10250">
    <property type="entry name" value="MICROSOMAL GLUTATHIONE S-TRANSFERASE"/>
    <property type="match status" value="1"/>
</dbReference>
<dbReference type="RefSeq" id="WP_104508606.1">
    <property type="nucleotide sequence ID" value="NZ_JACIGC010000003.1"/>
</dbReference>
<comment type="caution">
    <text evidence="5">The sequence shown here is derived from an EMBL/GenBank/DDBJ whole genome shotgun (WGS) entry which is preliminary data.</text>
</comment>
<evidence type="ECO:0000256" key="3">
    <source>
        <dbReference type="ARBA" id="ARBA00022989"/>
    </source>
</evidence>
<dbReference type="InterPro" id="IPR023352">
    <property type="entry name" value="MAPEG-like_dom_sf"/>
</dbReference>
<dbReference type="GO" id="GO:0004602">
    <property type="term" value="F:glutathione peroxidase activity"/>
    <property type="evidence" value="ECO:0007669"/>
    <property type="project" value="TreeGrafter"/>
</dbReference>
<dbReference type="Pfam" id="PF01124">
    <property type="entry name" value="MAPEG"/>
    <property type="match status" value="1"/>
</dbReference>
<sequence>MFYFTALTTLASVLLYGGLGLRVGMARVAYKIEAPAISGHPTFERLYRIQMNTLEWLPVHLVGLWMFALYVSDIGAAALGAVWIVGRILYARAYLADPKSRTAGFAISFAAMLLLCVGAIGDIVVRLALGD</sequence>
<evidence type="ECO:0000313" key="6">
    <source>
        <dbReference type="Proteomes" id="UP000239089"/>
    </source>
</evidence>
<dbReference type="GO" id="GO:0006691">
    <property type="term" value="P:leukotriene metabolic process"/>
    <property type="evidence" value="ECO:0007669"/>
    <property type="project" value="UniProtKB-ARBA"/>
</dbReference>
<dbReference type="Gene3D" id="1.20.120.550">
    <property type="entry name" value="Membrane associated eicosanoid/glutathione metabolism-like domain"/>
    <property type="match status" value="1"/>
</dbReference>
<keyword evidence="3" id="KW-1133">Transmembrane helix</keyword>
<accession>A0A2S6N5K4</accession>